<dbReference type="AlphaFoldDB" id="A0A392RDB2"/>
<comment type="caution">
    <text evidence="2">The sequence shown here is derived from an EMBL/GenBank/DDBJ whole genome shotgun (WGS) entry which is preliminary data.</text>
</comment>
<feature type="compositionally biased region" description="Pro residues" evidence="1">
    <location>
        <begin position="15"/>
        <end position="27"/>
    </location>
</feature>
<evidence type="ECO:0000256" key="1">
    <source>
        <dbReference type="SAM" id="MobiDB-lite"/>
    </source>
</evidence>
<feature type="compositionally biased region" description="Polar residues" evidence="1">
    <location>
        <begin position="43"/>
        <end position="55"/>
    </location>
</feature>
<keyword evidence="3" id="KW-1185">Reference proteome</keyword>
<evidence type="ECO:0000313" key="3">
    <source>
        <dbReference type="Proteomes" id="UP000265520"/>
    </source>
</evidence>
<feature type="region of interest" description="Disordered" evidence="1">
    <location>
        <begin position="1"/>
        <end position="55"/>
    </location>
</feature>
<dbReference type="EMBL" id="LXQA010211428">
    <property type="protein sequence ID" value="MCI34187.1"/>
    <property type="molecule type" value="Genomic_DNA"/>
</dbReference>
<reference evidence="2 3" key="1">
    <citation type="journal article" date="2018" name="Front. Plant Sci.">
        <title>Red Clover (Trifolium pratense) and Zigzag Clover (T. medium) - A Picture of Genomic Similarities and Differences.</title>
        <authorList>
            <person name="Dluhosova J."/>
            <person name="Istvanek J."/>
            <person name="Nedelnik J."/>
            <person name="Repkova J."/>
        </authorList>
    </citation>
    <scope>NUCLEOTIDE SEQUENCE [LARGE SCALE GENOMIC DNA]</scope>
    <source>
        <strain evidence="3">cv. 10/8</strain>
        <tissue evidence="2">Leaf</tissue>
    </source>
</reference>
<evidence type="ECO:0000313" key="2">
    <source>
        <dbReference type="EMBL" id="MCI34187.1"/>
    </source>
</evidence>
<accession>A0A392RDB2</accession>
<proteinExistence type="predicted"/>
<protein>
    <submittedName>
        <fullName evidence="2">Uncharacterized protein</fullName>
    </submittedName>
</protein>
<organism evidence="2 3">
    <name type="scientific">Trifolium medium</name>
    <dbReference type="NCBI Taxonomy" id="97028"/>
    <lineage>
        <taxon>Eukaryota</taxon>
        <taxon>Viridiplantae</taxon>
        <taxon>Streptophyta</taxon>
        <taxon>Embryophyta</taxon>
        <taxon>Tracheophyta</taxon>
        <taxon>Spermatophyta</taxon>
        <taxon>Magnoliopsida</taxon>
        <taxon>eudicotyledons</taxon>
        <taxon>Gunneridae</taxon>
        <taxon>Pentapetalae</taxon>
        <taxon>rosids</taxon>
        <taxon>fabids</taxon>
        <taxon>Fabales</taxon>
        <taxon>Fabaceae</taxon>
        <taxon>Papilionoideae</taxon>
        <taxon>50 kb inversion clade</taxon>
        <taxon>NPAAA clade</taxon>
        <taxon>Hologalegina</taxon>
        <taxon>IRL clade</taxon>
        <taxon>Trifolieae</taxon>
        <taxon>Trifolium</taxon>
    </lineage>
</organism>
<sequence>MAAMPLGPHHHQPPQQAPLPLPLPLPQPQLQQPQTLNEPMKTTAANGVSDMNTDK</sequence>
<name>A0A392RDB2_9FABA</name>
<feature type="non-terminal residue" evidence="2">
    <location>
        <position position="55"/>
    </location>
</feature>
<dbReference type="Proteomes" id="UP000265520">
    <property type="component" value="Unassembled WGS sequence"/>
</dbReference>